<keyword evidence="8" id="KW-1185">Reference proteome</keyword>
<evidence type="ECO:0000259" key="6">
    <source>
        <dbReference type="PROSITE" id="PS51387"/>
    </source>
</evidence>
<evidence type="ECO:0000313" key="8">
    <source>
        <dbReference type="Proteomes" id="UP000239895"/>
    </source>
</evidence>
<dbReference type="Pfam" id="PF01565">
    <property type="entry name" value="FAD_binding_4"/>
    <property type="match status" value="1"/>
</dbReference>
<dbReference type="EMBL" id="PVTX01000010">
    <property type="protein sequence ID" value="PRZ04417.1"/>
    <property type="molecule type" value="Genomic_DNA"/>
</dbReference>
<comment type="caution">
    <text evidence="7">The sequence shown here is derived from an EMBL/GenBank/DDBJ whole genome shotgun (WGS) entry which is preliminary data.</text>
</comment>
<evidence type="ECO:0000256" key="5">
    <source>
        <dbReference type="ARBA" id="ARBA00023002"/>
    </source>
</evidence>
<dbReference type="Pfam" id="PF08031">
    <property type="entry name" value="BBE"/>
    <property type="match status" value="1"/>
</dbReference>
<dbReference type="InterPro" id="IPR016169">
    <property type="entry name" value="FAD-bd_PCMH_sub2"/>
</dbReference>
<accession>A0ABX5EAW9</accession>
<sequence length="462" mass="46639">MTSIPPPSALRAALDGTATVLTPGADAFEAAHQIRLGGVDAVPVAVVRPTDTTGVARTVRLAAEHGLELAVRSGGHSALGRGRQHGALVLDVRGLDTIRIDRGAGTATAGGGITAGAYTAATAEHGLVTPFGDTGTVGVAGITLGGGVGFLSRRLGMTIDSLRAAQVVTADGKVRLASPDSYPDLFWGIRGGGGNLGVVTELTFDVHELGTVVGGPLILPGTPASVAGAVSLLRAAPRELAAIVMVMVAPPMPFLPAEVHGRLITMVNLCWSGDVDEAEAAVAPLRALGDQEGGVLADLVAPGPYPGLLVGPEGPPLAMRYRSFFADDLDEASAAELLAALESSTATMRAVQLRVLGGAVADVPADATAFVHRDAAITGVVAAAEGTSAAVAEHAGWATALADRLRAGRPGAYVNFVPDGDPALLADAYPGATGRRLAALKGTYDPHNLFRGNLNVEPVQAP</sequence>
<evidence type="ECO:0000313" key="7">
    <source>
        <dbReference type="EMBL" id="PRZ04417.1"/>
    </source>
</evidence>
<dbReference type="InterPro" id="IPR036318">
    <property type="entry name" value="FAD-bd_PCMH-like_sf"/>
</dbReference>
<dbReference type="Gene3D" id="3.30.43.10">
    <property type="entry name" value="Uridine Diphospho-n-acetylenolpyruvylglucosamine Reductase, domain 2"/>
    <property type="match status" value="1"/>
</dbReference>
<evidence type="ECO:0000256" key="3">
    <source>
        <dbReference type="ARBA" id="ARBA00022630"/>
    </source>
</evidence>
<proteinExistence type="inferred from homology"/>
<dbReference type="Proteomes" id="UP000239895">
    <property type="component" value="Unassembled WGS sequence"/>
</dbReference>
<dbReference type="PROSITE" id="PS51387">
    <property type="entry name" value="FAD_PCMH"/>
    <property type="match status" value="1"/>
</dbReference>
<reference evidence="7 8" key="1">
    <citation type="submission" date="2018-03" db="EMBL/GenBank/DDBJ databases">
        <title>Comparative analysis of microorganisms from saline springs in Andes Mountain Range, Colombia.</title>
        <authorList>
            <person name="Rubin E."/>
        </authorList>
    </citation>
    <scope>NUCLEOTIDE SEQUENCE [LARGE SCALE GENOMIC DNA]</scope>
    <source>
        <strain evidence="7 8">CG 23</strain>
    </source>
</reference>
<keyword evidence="4" id="KW-0274">FAD</keyword>
<dbReference type="PANTHER" id="PTHR42973">
    <property type="entry name" value="BINDING OXIDOREDUCTASE, PUTATIVE (AFU_ORTHOLOGUE AFUA_1G17690)-RELATED"/>
    <property type="match status" value="1"/>
</dbReference>
<keyword evidence="3" id="KW-0285">Flavoprotein</keyword>
<feature type="domain" description="FAD-binding PCMH-type" evidence="6">
    <location>
        <begin position="39"/>
        <end position="209"/>
    </location>
</feature>
<dbReference type="Gene3D" id="3.40.462.20">
    <property type="match status" value="1"/>
</dbReference>
<dbReference type="InterPro" id="IPR012951">
    <property type="entry name" value="BBE"/>
</dbReference>
<dbReference type="InterPro" id="IPR006094">
    <property type="entry name" value="Oxid_FAD_bind_N"/>
</dbReference>
<evidence type="ECO:0000256" key="2">
    <source>
        <dbReference type="ARBA" id="ARBA00005466"/>
    </source>
</evidence>
<gene>
    <name evidence="7" type="ORF">BCL65_11078</name>
</gene>
<protein>
    <submittedName>
        <fullName evidence="7">FAD/FMN-containing dehydrogenase</fullName>
    </submittedName>
</protein>
<dbReference type="InterPro" id="IPR016167">
    <property type="entry name" value="FAD-bd_PCMH_sub1"/>
</dbReference>
<dbReference type="InterPro" id="IPR016166">
    <property type="entry name" value="FAD-bd_PCMH"/>
</dbReference>
<dbReference type="SUPFAM" id="SSF56176">
    <property type="entry name" value="FAD-binding/transporter-associated domain-like"/>
    <property type="match status" value="1"/>
</dbReference>
<name>A0ABX5EAW9_9MICO</name>
<dbReference type="InterPro" id="IPR050416">
    <property type="entry name" value="FAD-linked_Oxidoreductase"/>
</dbReference>
<keyword evidence="5" id="KW-0560">Oxidoreductase</keyword>
<comment type="cofactor">
    <cofactor evidence="1">
        <name>FAD</name>
        <dbReference type="ChEBI" id="CHEBI:57692"/>
    </cofactor>
</comment>
<comment type="similarity">
    <text evidence="2">Belongs to the oxygen-dependent FAD-linked oxidoreductase family.</text>
</comment>
<dbReference type="Gene3D" id="3.30.465.10">
    <property type="match status" value="1"/>
</dbReference>
<evidence type="ECO:0000256" key="4">
    <source>
        <dbReference type="ARBA" id="ARBA00022827"/>
    </source>
</evidence>
<organism evidence="7 8">
    <name type="scientific">Isoptericola halotolerans</name>
    <dbReference type="NCBI Taxonomy" id="300560"/>
    <lineage>
        <taxon>Bacteria</taxon>
        <taxon>Bacillati</taxon>
        <taxon>Actinomycetota</taxon>
        <taxon>Actinomycetes</taxon>
        <taxon>Micrococcales</taxon>
        <taxon>Promicromonosporaceae</taxon>
        <taxon>Isoptericola</taxon>
    </lineage>
</organism>
<dbReference type="PANTHER" id="PTHR42973:SF39">
    <property type="entry name" value="FAD-BINDING PCMH-TYPE DOMAIN-CONTAINING PROTEIN"/>
    <property type="match status" value="1"/>
</dbReference>
<evidence type="ECO:0000256" key="1">
    <source>
        <dbReference type="ARBA" id="ARBA00001974"/>
    </source>
</evidence>
<dbReference type="RefSeq" id="WP_106269202.1">
    <property type="nucleotide sequence ID" value="NZ_PVTX01000010.1"/>
</dbReference>